<dbReference type="Proteomes" id="UP000436088">
    <property type="component" value="Unassembled WGS sequence"/>
</dbReference>
<dbReference type="Gene3D" id="1.10.510.10">
    <property type="entry name" value="Transferase(Phosphotransferase) domain 1"/>
    <property type="match status" value="1"/>
</dbReference>
<organism evidence="12 13">
    <name type="scientific">Hibiscus syriacus</name>
    <name type="common">Rose of Sharon</name>
    <dbReference type="NCBI Taxonomy" id="106335"/>
    <lineage>
        <taxon>Eukaryota</taxon>
        <taxon>Viridiplantae</taxon>
        <taxon>Streptophyta</taxon>
        <taxon>Embryophyta</taxon>
        <taxon>Tracheophyta</taxon>
        <taxon>Spermatophyta</taxon>
        <taxon>Magnoliopsida</taxon>
        <taxon>eudicotyledons</taxon>
        <taxon>Gunneridae</taxon>
        <taxon>Pentapetalae</taxon>
        <taxon>rosids</taxon>
        <taxon>malvids</taxon>
        <taxon>Malvales</taxon>
        <taxon>Malvaceae</taxon>
        <taxon>Malvoideae</taxon>
        <taxon>Hibiscus</taxon>
    </lineage>
</organism>
<dbReference type="InterPro" id="IPR017441">
    <property type="entry name" value="Protein_kinase_ATP_BS"/>
</dbReference>
<evidence type="ECO:0000256" key="9">
    <source>
        <dbReference type="PROSITE-ProRule" id="PRU10141"/>
    </source>
</evidence>
<evidence type="ECO:0000313" key="12">
    <source>
        <dbReference type="EMBL" id="KAE8730478.1"/>
    </source>
</evidence>
<evidence type="ECO:0000259" key="11">
    <source>
        <dbReference type="PROSITE" id="PS50011"/>
    </source>
</evidence>
<evidence type="ECO:0000313" key="13">
    <source>
        <dbReference type="Proteomes" id="UP000436088"/>
    </source>
</evidence>
<gene>
    <name evidence="12" type="ORF">F3Y22_tig00002919pilonHSYRG00053</name>
</gene>
<dbReference type="FunFam" id="1.10.510.10:FF:001023">
    <property type="entry name" value="Os07g0541700 protein"/>
    <property type="match status" value="1"/>
</dbReference>
<dbReference type="SMART" id="SM00220">
    <property type="entry name" value="S_TKc"/>
    <property type="match status" value="1"/>
</dbReference>
<dbReference type="PANTHER" id="PTHR27003:SF278">
    <property type="entry name" value="RECEPTOR-LIKE PROTEIN KINASE ANXUR2"/>
    <property type="match status" value="1"/>
</dbReference>
<dbReference type="SUPFAM" id="SSF56112">
    <property type="entry name" value="Protein kinase-like (PK-like)"/>
    <property type="match status" value="1"/>
</dbReference>
<feature type="binding site" evidence="9">
    <location>
        <position position="85"/>
    </location>
    <ligand>
        <name>ATP</name>
        <dbReference type="ChEBI" id="CHEBI:30616"/>
    </ligand>
</feature>
<comment type="catalytic activity">
    <reaction evidence="7">
        <text>L-threonyl-[protein] + ATP = O-phospho-L-threonyl-[protein] + ADP + H(+)</text>
        <dbReference type="Rhea" id="RHEA:46608"/>
        <dbReference type="Rhea" id="RHEA-COMP:11060"/>
        <dbReference type="Rhea" id="RHEA-COMP:11605"/>
        <dbReference type="ChEBI" id="CHEBI:15378"/>
        <dbReference type="ChEBI" id="CHEBI:30013"/>
        <dbReference type="ChEBI" id="CHEBI:30616"/>
        <dbReference type="ChEBI" id="CHEBI:61977"/>
        <dbReference type="ChEBI" id="CHEBI:456216"/>
        <dbReference type="EC" id="2.7.11.1"/>
    </reaction>
</comment>
<dbReference type="PANTHER" id="PTHR27003">
    <property type="entry name" value="OS07G0166700 PROTEIN"/>
    <property type="match status" value="1"/>
</dbReference>
<protein>
    <recommendedName>
        <fullName evidence="1">non-specific serine/threonine protein kinase</fullName>
        <ecNumber evidence="1">2.7.11.1</ecNumber>
    </recommendedName>
</protein>
<dbReference type="OrthoDB" id="4062651at2759"/>
<dbReference type="GO" id="GO:0005524">
    <property type="term" value="F:ATP binding"/>
    <property type="evidence" value="ECO:0007669"/>
    <property type="project" value="UniProtKB-UniRule"/>
</dbReference>
<dbReference type="GO" id="GO:0005886">
    <property type="term" value="C:plasma membrane"/>
    <property type="evidence" value="ECO:0007669"/>
    <property type="project" value="TreeGrafter"/>
</dbReference>
<keyword evidence="4 9" id="KW-0547">Nucleotide-binding</keyword>
<keyword evidence="2 10" id="KW-0723">Serine/threonine-protein kinase</keyword>
<dbReference type="InterPro" id="IPR000719">
    <property type="entry name" value="Prot_kinase_dom"/>
</dbReference>
<reference evidence="12" key="1">
    <citation type="submission" date="2019-09" db="EMBL/GenBank/DDBJ databases">
        <title>Draft genome information of white flower Hibiscus syriacus.</title>
        <authorList>
            <person name="Kim Y.-M."/>
        </authorList>
    </citation>
    <scope>NUCLEOTIDE SEQUENCE [LARGE SCALE GENOMIC DNA]</scope>
    <source>
        <strain evidence="12">YM2019G1</strain>
    </source>
</reference>
<name>A0A6A3CTA7_HIBSY</name>
<comment type="caution">
    <text evidence="12">The sequence shown here is derived from an EMBL/GenBank/DDBJ whole genome shotgun (WGS) entry which is preliminary data.</text>
</comment>
<dbReference type="GO" id="GO:0009506">
    <property type="term" value="C:plasmodesma"/>
    <property type="evidence" value="ECO:0007669"/>
    <property type="project" value="TreeGrafter"/>
</dbReference>
<dbReference type="PROSITE" id="PS00108">
    <property type="entry name" value="PROTEIN_KINASE_ST"/>
    <property type="match status" value="1"/>
</dbReference>
<dbReference type="FunFam" id="3.30.200.20:FF:000039">
    <property type="entry name" value="receptor-like protein kinase FERONIA"/>
    <property type="match status" value="1"/>
</dbReference>
<dbReference type="AlphaFoldDB" id="A0A6A3CTA7"/>
<dbReference type="GO" id="GO:0004714">
    <property type="term" value="F:transmembrane receptor protein tyrosine kinase activity"/>
    <property type="evidence" value="ECO:0007669"/>
    <property type="project" value="InterPro"/>
</dbReference>
<evidence type="ECO:0000256" key="2">
    <source>
        <dbReference type="ARBA" id="ARBA00022527"/>
    </source>
</evidence>
<accession>A0A6A3CTA7</accession>
<dbReference type="PROSITE" id="PS50011">
    <property type="entry name" value="PROTEIN_KINASE_DOM"/>
    <property type="match status" value="1"/>
</dbReference>
<dbReference type="InterPro" id="IPR008271">
    <property type="entry name" value="Ser/Thr_kinase_AS"/>
</dbReference>
<evidence type="ECO:0000256" key="4">
    <source>
        <dbReference type="ARBA" id="ARBA00022741"/>
    </source>
</evidence>
<keyword evidence="13" id="KW-1185">Reference proteome</keyword>
<comment type="similarity">
    <text evidence="10">Belongs to the protein kinase superfamily.</text>
</comment>
<dbReference type="Pfam" id="PF07714">
    <property type="entry name" value="PK_Tyr_Ser-Thr"/>
    <property type="match status" value="1"/>
</dbReference>
<keyword evidence="3" id="KW-0808">Transferase</keyword>
<keyword evidence="6 9" id="KW-0067">ATP-binding</keyword>
<comment type="catalytic activity">
    <reaction evidence="8">
        <text>L-seryl-[protein] + ATP = O-phospho-L-seryl-[protein] + ADP + H(+)</text>
        <dbReference type="Rhea" id="RHEA:17989"/>
        <dbReference type="Rhea" id="RHEA-COMP:9863"/>
        <dbReference type="Rhea" id="RHEA-COMP:11604"/>
        <dbReference type="ChEBI" id="CHEBI:15378"/>
        <dbReference type="ChEBI" id="CHEBI:29999"/>
        <dbReference type="ChEBI" id="CHEBI:30616"/>
        <dbReference type="ChEBI" id="CHEBI:83421"/>
        <dbReference type="ChEBI" id="CHEBI:456216"/>
        <dbReference type="EC" id="2.7.11.1"/>
    </reaction>
</comment>
<dbReference type="InterPro" id="IPR011009">
    <property type="entry name" value="Kinase-like_dom_sf"/>
</dbReference>
<evidence type="ECO:0000256" key="6">
    <source>
        <dbReference type="ARBA" id="ARBA00022840"/>
    </source>
</evidence>
<dbReference type="GO" id="GO:0004674">
    <property type="term" value="F:protein serine/threonine kinase activity"/>
    <property type="evidence" value="ECO:0007669"/>
    <property type="project" value="UniProtKB-KW"/>
</dbReference>
<evidence type="ECO:0000256" key="7">
    <source>
        <dbReference type="ARBA" id="ARBA00047899"/>
    </source>
</evidence>
<evidence type="ECO:0000256" key="1">
    <source>
        <dbReference type="ARBA" id="ARBA00012513"/>
    </source>
</evidence>
<proteinExistence type="inferred from homology"/>
<dbReference type="Gene3D" id="3.30.200.20">
    <property type="entry name" value="Phosphorylase Kinase, domain 1"/>
    <property type="match status" value="1"/>
</dbReference>
<dbReference type="EMBL" id="VEPZ02000206">
    <property type="protein sequence ID" value="KAE8730478.1"/>
    <property type="molecule type" value="Genomic_DNA"/>
</dbReference>
<evidence type="ECO:0000256" key="10">
    <source>
        <dbReference type="RuleBase" id="RU000304"/>
    </source>
</evidence>
<evidence type="ECO:0000256" key="8">
    <source>
        <dbReference type="ARBA" id="ARBA00048679"/>
    </source>
</evidence>
<dbReference type="InterPro" id="IPR001245">
    <property type="entry name" value="Ser-Thr/Tyr_kinase_cat_dom"/>
</dbReference>
<dbReference type="InterPro" id="IPR045272">
    <property type="entry name" value="ANXUR1/2-like"/>
</dbReference>
<feature type="domain" description="Protein kinase" evidence="11">
    <location>
        <begin position="56"/>
        <end position="351"/>
    </location>
</feature>
<evidence type="ECO:0000256" key="5">
    <source>
        <dbReference type="ARBA" id="ARBA00022777"/>
    </source>
</evidence>
<evidence type="ECO:0000256" key="3">
    <source>
        <dbReference type="ARBA" id="ARBA00022679"/>
    </source>
</evidence>
<dbReference type="EC" id="2.7.11.1" evidence="1"/>
<dbReference type="PROSITE" id="PS00107">
    <property type="entry name" value="PROTEIN_KINASE_ATP"/>
    <property type="match status" value="1"/>
</dbReference>
<keyword evidence="5" id="KW-0418">Kinase</keyword>
<sequence>MRNPLQSLLCFCQVSERKLKKIKHPKSSGKLAKSSLPEHLCLRFSLHEIRAATHNFDSDLVIGKGGSADVYKGFFDDGASVLAVKRFLAGSSRQERLEDFHNEVQLLCQLRHQYIVPMIGFCDEEDEKIIVYDYMSQGSLFDHLHGTHHHPLPWKKRLEICIGVARGLHYLHAGAKRAVIHRDIKTRNILLDDQMVAKIADFTLSKIGPFSLSNAPIRIELPPLDEIEIETSRTRLFGTLGYLAPELFVDATLVTDKLDVYSFGVVLFEVISGRKAIKFDAGVHDHRNIIPWAKEHIKNGTFYQIVDPCLRGKIAPSCLGKFLEIALSCVHVQEHKRPALGEVETTLELVLELQNRADIEMECLDPHGEFDFGEFDFEYSFSCNSDEILSDMEELECLDPHGEFDFEYSFSCNSDGILSDVEELCR</sequence>